<evidence type="ECO:0000313" key="2">
    <source>
        <dbReference type="EMBL" id="EXI82862.1"/>
    </source>
</evidence>
<comment type="caution">
    <text evidence="2">The sequence shown here is derived from an EMBL/GenBank/DDBJ whole genome shotgun (WGS) entry which is preliminary data.</text>
</comment>
<gene>
    <name evidence="2" type="ORF">AW10_00312</name>
</gene>
<evidence type="ECO:0000256" key="1">
    <source>
        <dbReference type="SAM" id="MobiDB-lite"/>
    </source>
</evidence>
<organism evidence="2 3">
    <name type="scientific">Candidatus Accumulibacter appositus</name>
    <dbReference type="NCBI Taxonomy" id="1454003"/>
    <lineage>
        <taxon>Bacteria</taxon>
        <taxon>Pseudomonadati</taxon>
        <taxon>Pseudomonadota</taxon>
        <taxon>Betaproteobacteria</taxon>
        <taxon>Candidatus Accumulibacter</taxon>
    </lineage>
</organism>
<reference evidence="2 3" key="1">
    <citation type="submission" date="2014-02" db="EMBL/GenBank/DDBJ databases">
        <title>Expanding our view of genomic diversity in Candidatus Accumulibacter clades.</title>
        <authorList>
            <person name="Skennerton C.T."/>
            <person name="Barr J.J."/>
            <person name="Slater F.R."/>
            <person name="Bond P.L."/>
            <person name="Tyson G.W."/>
        </authorList>
    </citation>
    <scope>NUCLEOTIDE SEQUENCE [LARGE SCALE GENOMIC DNA]</scope>
    <source>
        <strain evidence="3">BA-92</strain>
    </source>
</reference>
<name>A0A011Q0Y3_9PROT</name>
<feature type="compositionally biased region" description="Polar residues" evidence="1">
    <location>
        <begin position="1"/>
        <end position="11"/>
    </location>
</feature>
<evidence type="ECO:0000313" key="3">
    <source>
        <dbReference type="Proteomes" id="UP000021816"/>
    </source>
</evidence>
<proteinExistence type="predicted"/>
<dbReference type="Proteomes" id="UP000021816">
    <property type="component" value="Unassembled WGS sequence"/>
</dbReference>
<accession>A0A011Q0Y3</accession>
<sequence length="55" mass="5611">MRSSALSSATKRSFAAAGSNKASVAENAATTGVQLLPPSSEYCQTPLMPLLTLLA</sequence>
<dbReference type="AlphaFoldDB" id="A0A011Q0Y3"/>
<dbReference type="EMBL" id="JEMX01000009">
    <property type="protein sequence ID" value="EXI82862.1"/>
    <property type="molecule type" value="Genomic_DNA"/>
</dbReference>
<feature type="region of interest" description="Disordered" evidence="1">
    <location>
        <begin position="1"/>
        <end position="22"/>
    </location>
</feature>
<protein>
    <submittedName>
        <fullName evidence="2">Uncharacterized protein</fullName>
    </submittedName>
</protein>